<reference evidence="1 2" key="1">
    <citation type="journal article" date="2018" name="PLoS Genet.">
        <title>Population sequencing reveals clonal diversity and ancestral inbreeding in the grapevine cultivar Chardonnay.</title>
        <authorList>
            <person name="Roach M.J."/>
            <person name="Johnson D.L."/>
            <person name="Bohlmann J."/>
            <person name="van Vuuren H.J."/>
            <person name="Jones S.J."/>
            <person name="Pretorius I.S."/>
            <person name="Schmidt S.A."/>
            <person name="Borneman A.R."/>
        </authorList>
    </citation>
    <scope>NUCLEOTIDE SEQUENCE [LARGE SCALE GENOMIC DNA]</scope>
    <source>
        <strain evidence="2">cv. Chardonnay</strain>
        <tissue evidence="1">Leaf</tissue>
    </source>
</reference>
<dbReference type="AlphaFoldDB" id="A0A438FNV9"/>
<accession>A0A438FNV9</accession>
<name>A0A438FNV9_VITVI</name>
<proteinExistence type="predicted"/>
<protein>
    <submittedName>
        <fullName evidence="1">Uncharacterized protein</fullName>
    </submittedName>
</protein>
<dbReference type="EMBL" id="QGNW01000819">
    <property type="protein sequence ID" value="RVW61647.1"/>
    <property type="molecule type" value="Genomic_DNA"/>
</dbReference>
<comment type="caution">
    <text evidence="1">The sequence shown here is derived from an EMBL/GenBank/DDBJ whole genome shotgun (WGS) entry which is preliminary data.</text>
</comment>
<organism evidence="1 2">
    <name type="scientific">Vitis vinifera</name>
    <name type="common">Grape</name>
    <dbReference type="NCBI Taxonomy" id="29760"/>
    <lineage>
        <taxon>Eukaryota</taxon>
        <taxon>Viridiplantae</taxon>
        <taxon>Streptophyta</taxon>
        <taxon>Embryophyta</taxon>
        <taxon>Tracheophyta</taxon>
        <taxon>Spermatophyta</taxon>
        <taxon>Magnoliopsida</taxon>
        <taxon>eudicotyledons</taxon>
        <taxon>Gunneridae</taxon>
        <taxon>Pentapetalae</taxon>
        <taxon>rosids</taxon>
        <taxon>Vitales</taxon>
        <taxon>Vitaceae</taxon>
        <taxon>Viteae</taxon>
        <taxon>Vitis</taxon>
    </lineage>
</organism>
<gene>
    <name evidence="1" type="ORF">CK203_066192</name>
</gene>
<dbReference type="Proteomes" id="UP000288805">
    <property type="component" value="Unassembled WGS sequence"/>
</dbReference>
<evidence type="ECO:0000313" key="2">
    <source>
        <dbReference type="Proteomes" id="UP000288805"/>
    </source>
</evidence>
<sequence length="300" mass="34204">MSVRGFEMALMCQKVVSQLKSDFAAVSQLRNEGNYAANGTRVPKSGFAAAKHPSKWCLGYEILAQLCALSFHSCEMRFTVLRNGTRVPKSGFAAVKSFAKWSFPCENRIFHALVVRSRFAAAKWGLLCCEVALVCQKWFRSCENFLREGPEAANWFRSKVPISQKLRNLADPCFCPVFDPSNLDLGTLGPLRHHTWLIRHHPREIHQRNHHWREKGRLKTCIGKDMHVLKDRSKVVGRGDDALRAGELSFHVGRVNGTIEKERILWREKAAAPKKERILILFGIEERRKNFPYGVFQDGG</sequence>
<evidence type="ECO:0000313" key="1">
    <source>
        <dbReference type="EMBL" id="RVW61647.1"/>
    </source>
</evidence>